<dbReference type="RefSeq" id="WP_131361835.1">
    <property type="nucleotide sequence ID" value="NZ_SJKB01000010.1"/>
</dbReference>
<evidence type="ECO:0000313" key="2">
    <source>
        <dbReference type="Proteomes" id="UP000291144"/>
    </source>
</evidence>
<proteinExistence type="predicted"/>
<dbReference type="Proteomes" id="UP000291144">
    <property type="component" value="Unassembled WGS sequence"/>
</dbReference>
<keyword evidence="2" id="KW-1185">Reference proteome</keyword>
<dbReference type="AlphaFoldDB" id="A0A4R0KG20"/>
<accession>A0A4R0KG20</accession>
<comment type="caution">
    <text evidence="1">The sequence shown here is derived from an EMBL/GenBank/DDBJ whole genome shotgun (WGS) entry which is preliminary data.</text>
</comment>
<name>A0A4R0KG20_9ACTN</name>
<evidence type="ECO:0000313" key="1">
    <source>
        <dbReference type="EMBL" id="TCC57486.1"/>
    </source>
</evidence>
<dbReference type="EMBL" id="SJKB01000010">
    <property type="protein sequence ID" value="TCC57486.1"/>
    <property type="molecule type" value="Genomic_DNA"/>
</dbReference>
<protein>
    <submittedName>
        <fullName evidence="1">Uncharacterized protein</fullName>
    </submittedName>
</protein>
<gene>
    <name evidence="1" type="ORF">E0H73_29330</name>
</gene>
<reference evidence="1 2" key="1">
    <citation type="submission" date="2019-02" db="EMBL/GenBank/DDBJ databases">
        <title>Kribbella capetownensis sp. nov. and Kribbella speibonae sp. nov., isolated from soil.</title>
        <authorList>
            <person name="Curtis S.M."/>
            <person name="Norton I."/>
            <person name="Everest G.J."/>
            <person name="Meyers P.R."/>
        </authorList>
    </citation>
    <scope>NUCLEOTIDE SEQUENCE [LARGE SCALE GENOMIC DNA]</scope>
    <source>
        <strain evidence="1 2">NRRL B-24813</strain>
    </source>
</reference>
<sequence length="117" mass="13207">MNHLLDRVRQFWLSRHPRTRALAVLAPFIAQYHAMTGHDLTNRVLGDSVILGLAAMYGALPRAAEQSAERWLAECAVAVDRAANTHWQLNQQANDLLPEVSEAIWRRLHYLDPGGRS</sequence>
<dbReference type="OrthoDB" id="3826201at2"/>
<organism evidence="1 2">
    <name type="scientific">Kribbella pittospori</name>
    <dbReference type="NCBI Taxonomy" id="722689"/>
    <lineage>
        <taxon>Bacteria</taxon>
        <taxon>Bacillati</taxon>
        <taxon>Actinomycetota</taxon>
        <taxon>Actinomycetes</taxon>
        <taxon>Propionibacteriales</taxon>
        <taxon>Kribbellaceae</taxon>
        <taxon>Kribbella</taxon>
    </lineage>
</organism>